<dbReference type="EMBL" id="LSEF01000025">
    <property type="protein sequence ID" value="OAF19318.1"/>
    <property type="molecule type" value="Genomic_DNA"/>
</dbReference>
<gene>
    <name evidence="4" type="ORF">AXW67_36625</name>
</gene>
<evidence type="ECO:0000313" key="5">
    <source>
        <dbReference type="Proteomes" id="UP000077173"/>
    </source>
</evidence>
<organism evidence="4 5">
    <name type="scientific">Bradyrhizobium neotropicale</name>
    <dbReference type="NCBI Taxonomy" id="1497615"/>
    <lineage>
        <taxon>Bacteria</taxon>
        <taxon>Pseudomonadati</taxon>
        <taxon>Pseudomonadota</taxon>
        <taxon>Alphaproteobacteria</taxon>
        <taxon>Hyphomicrobiales</taxon>
        <taxon>Nitrobacteraceae</taxon>
        <taxon>Bradyrhizobium</taxon>
    </lineage>
</organism>
<keyword evidence="5" id="KW-1185">Reference proteome</keyword>
<protein>
    <submittedName>
        <fullName evidence="4">Ribose ABC transporter</fullName>
    </submittedName>
</protein>
<dbReference type="RefSeq" id="WP_063676845.1">
    <property type="nucleotide sequence ID" value="NZ_LSEF01000025.1"/>
</dbReference>
<dbReference type="PANTHER" id="PTHR31690">
    <property type="entry name" value="FUCOSE MUTAROTASE"/>
    <property type="match status" value="1"/>
</dbReference>
<dbReference type="InterPro" id="IPR050443">
    <property type="entry name" value="RbsD/FucU_mutarotase"/>
</dbReference>
<name>A0A176ZFH0_9BRAD</name>
<reference evidence="4 5" key="1">
    <citation type="submission" date="2016-02" db="EMBL/GenBank/DDBJ databases">
        <title>Draft genome sequence of the strain BR 10247T Bradyrhizobium neotropicale isolated from nodules of Centrolobium paraense.</title>
        <authorList>
            <person name="Simoes-Araujo J.L."/>
            <person name="Barauna A.C."/>
            <person name="Silva K."/>
            <person name="Zilli J.E."/>
        </authorList>
    </citation>
    <scope>NUCLEOTIDE SEQUENCE [LARGE SCALE GENOMIC DNA]</scope>
    <source>
        <strain evidence="4 5">BR 10247</strain>
    </source>
</reference>
<comment type="catalytic activity">
    <reaction evidence="1">
        <text>beta-D-ribopyranose = beta-D-ribofuranose</text>
        <dbReference type="Rhea" id="RHEA:25432"/>
        <dbReference type="ChEBI" id="CHEBI:27476"/>
        <dbReference type="ChEBI" id="CHEBI:47002"/>
        <dbReference type="EC" id="5.4.99.62"/>
    </reaction>
</comment>
<dbReference type="GO" id="GO:0036373">
    <property type="term" value="F:L-fucose mutarotase activity"/>
    <property type="evidence" value="ECO:0007669"/>
    <property type="project" value="UniProtKB-EC"/>
</dbReference>
<accession>A0A176ZFH0</accession>
<sequence>MLKSIDPLLNADVLYALRSMGHGDNLVLCDTNFPADAVARQTVLGRLLRIDNVSAGRAARAILSVLPLDSFVEKPASRMEIVGQPDEIPPVQQEVQATIDAAEGRSFPMGSVERFAFYELAKKSYCVIQTGERRFYGCFIFKKGVIPPDAA</sequence>
<proteinExistence type="predicted"/>
<dbReference type="InterPro" id="IPR023750">
    <property type="entry name" value="RbsD-like_sf"/>
</dbReference>
<evidence type="ECO:0000256" key="3">
    <source>
        <dbReference type="ARBA" id="ARBA00036324"/>
    </source>
</evidence>
<dbReference type="Gene3D" id="3.40.1650.10">
    <property type="entry name" value="RbsD-like domain"/>
    <property type="match status" value="1"/>
</dbReference>
<dbReference type="SUPFAM" id="SSF102546">
    <property type="entry name" value="RbsD-like"/>
    <property type="match status" value="1"/>
</dbReference>
<dbReference type="AlphaFoldDB" id="A0A176ZFH0"/>
<evidence type="ECO:0000256" key="2">
    <source>
        <dbReference type="ARBA" id="ARBA00023235"/>
    </source>
</evidence>
<dbReference type="InterPro" id="IPR007721">
    <property type="entry name" value="RbsD_FucU"/>
</dbReference>
<dbReference type="Pfam" id="PF05025">
    <property type="entry name" value="RbsD_FucU"/>
    <property type="match status" value="1"/>
</dbReference>
<keyword evidence="2" id="KW-0413">Isomerase</keyword>
<evidence type="ECO:0000256" key="1">
    <source>
        <dbReference type="ARBA" id="ARBA00000223"/>
    </source>
</evidence>
<evidence type="ECO:0000313" key="4">
    <source>
        <dbReference type="EMBL" id="OAF19318.1"/>
    </source>
</evidence>
<dbReference type="GO" id="GO:0006004">
    <property type="term" value="P:fucose metabolic process"/>
    <property type="evidence" value="ECO:0007669"/>
    <property type="project" value="TreeGrafter"/>
</dbReference>
<dbReference type="GO" id="GO:0042806">
    <property type="term" value="F:fucose binding"/>
    <property type="evidence" value="ECO:0007669"/>
    <property type="project" value="TreeGrafter"/>
</dbReference>
<dbReference type="PANTHER" id="PTHR31690:SF4">
    <property type="entry name" value="FUCOSE MUTAROTASE"/>
    <property type="match status" value="1"/>
</dbReference>
<dbReference type="GO" id="GO:0062193">
    <property type="term" value="F:D-ribose pyranase activity"/>
    <property type="evidence" value="ECO:0007669"/>
    <property type="project" value="UniProtKB-EC"/>
</dbReference>
<comment type="caution">
    <text evidence="4">The sequence shown here is derived from an EMBL/GenBank/DDBJ whole genome shotgun (WGS) entry which is preliminary data.</text>
</comment>
<comment type="catalytic activity">
    <reaction evidence="3">
        <text>alpha-L-fucose = beta-L-fucose</text>
        <dbReference type="Rhea" id="RHEA:25580"/>
        <dbReference type="ChEBI" id="CHEBI:42548"/>
        <dbReference type="ChEBI" id="CHEBI:42589"/>
        <dbReference type="EC" id="5.1.3.29"/>
    </reaction>
</comment>
<dbReference type="Proteomes" id="UP000077173">
    <property type="component" value="Unassembled WGS sequence"/>
</dbReference>